<comment type="caution">
    <text evidence="1">The sequence shown here is derived from an EMBL/GenBank/DDBJ whole genome shotgun (WGS) entry which is preliminary data.</text>
</comment>
<dbReference type="GeneID" id="96242889"/>
<name>A0ABV2WXK5_9NOCA</name>
<gene>
    <name evidence="1" type="ORF">ABZ510_27630</name>
</gene>
<dbReference type="Proteomes" id="UP001550628">
    <property type="component" value="Unassembled WGS sequence"/>
</dbReference>
<reference evidence="1 2" key="1">
    <citation type="submission" date="2024-06" db="EMBL/GenBank/DDBJ databases">
        <title>The Natural Products Discovery Center: Release of the First 8490 Sequenced Strains for Exploring Actinobacteria Biosynthetic Diversity.</title>
        <authorList>
            <person name="Kalkreuter E."/>
            <person name="Kautsar S.A."/>
            <person name="Yang D."/>
            <person name="Bader C.D."/>
            <person name="Teijaro C.N."/>
            <person name="Fluegel L."/>
            <person name="Davis C.M."/>
            <person name="Simpson J.R."/>
            <person name="Lauterbach L."/>
            <person name="Steele A.D."/>
            <person name="Gui C."/>
            <person name="Meng S."/>
            <person name="Li G."/>
            <person name="Viehrig K."/>
            <person name="Ye F."/>
            <person name="Su P."/>
            <person name="Kiefer A.F."/>
            <person name="Nichols A."/>
            <person name="Cepeda A.J."/>
            <person name="Yan W."/>
            <person name="Fan B."/>
            <person name="Jiang Y."/>
            <person name="Adhikari A."/>
            <person name="Zheng C.-J."/>
            <person name="Schuster L."/>
            <person name="Cowan T.M."/>
            <person name="Smanski M.J."/>
            <person name="Chevrette M.G."/>
            <person name="De Carvalho L.P.S."/>
            <person name="Shen B."/>
        </authorList>
    </citation>
    <scope>NUCLEOTIDE SEQUENCE [LARGE SCALE GENOMIC DNA]</scope>
    <source>
        <strain evidence="1 2">NPDC019708</strain>
    </source>
</reference>
<sequence length="133" mass="14963">MIDLDTGPVKDRALLQDMSVFLGLQATRTVSQRERHLAIINGPSAAKREFLKRTTPGAEPVEIYRRMQPRFSDPKHEAIHLMIEDVRTSVAPLLYQRSWAVYRTATPIVTCDDPVLFLAGHRSNARTSRGPAP</sequence>
<organism evidence="1 2">
    <name type="scientific">Nocardia rhamnosiphila</name>
    <dbReference type="NCBI Taxonomy" id="426716"/>
    <lineage>
        <taxon>Bacteria</taxon>
        <taxon>Bacillati</taxon>
        <taxon>Actinomycetota</taxon>
        <taxon>Actinomycetes</taxon>
        <taxon>Mycobacteriales</taxon>
        <taxon>Nocardiaceae</taxon>
        <taxon>Nocardia</taxon>
    </lineage>
</organism>
<accession>A0ABV2WXK5</accession>
<keyword evidence="2" id="KW-1185">Reference proteome</keyword>
<dbReference type="RefSeq" id="WP_030519300.1">
    <property type="nucleotide sequence ID" value="NZ_JBEYBD010000046.1"/>
</dbReference>
<protein>
    <submittedName>
        <fullName evidence="1">Uncharacterized protein</fullName>
    </submittedName>
</protein>
<dbReference type="EMBL" id="JBEYBF010000026">
    <property type="protein sequence ID" value="MEU1955620.1"/>
    <property type="molecule type" value="Genomic_DNA"/>
</dbReference>
<proteinExistence type="predicted"/>
<evidence type="ECO:0000313" key="2">
    <source>
        <dbReference type="Proteomes" id="UP001550628"/>
    </source>
</evidence>
<evidence type="ECO:0000313" key="1">
    <source>
        <dbReference type="EMBL" id="MEU1955620.1"/>
    </source>
</evidence>